<name>A0ABV3PUW3_9HYPH</name>
<dbReference type="RefSeq" id="WP_367626160.1">
    <property type="nucleotide sequence ID" value="NZ_JBFNQD010000014.1"/>
</dbReference>
<protein>
    <recommendedName>
        <fullName evidence="3">Sulfotransferase</fullName>
    </recommendedName>
</protein>
<evidence type="ECO:0000313" key="2">
    <source>
        <dbReference type="Proteomes" id="UP001555786"/>
    </source>
</evidence>
<dbReference type="Gene3D" id="3.40.50.300">
    <property type="entry name" value="P-loop containing nucleotide triphosphate hydrolases"/>
    <property type="match status" value="1"/>
</dbReference>
<sequence length="451" mass="50766">MKFLFIPGFGKAGTTYLYGQLAKHSELFNLPHTKETGAFYRKIGREKYLENFLEQDENKTFIDGTAHYLVRNSTYVSNIKHALPNDDIRLLIGIRCPIRRAYSHYLYRLRTAWRIGVSAYPFHDPRILTHFLYPMRPLIAQTQHIFGSENVAGFSFEGGPVDVPQSFKTFLGLDDNWAVDPGGDRYDGGWAPEIYYDAKDALVVESAGSLYELPRRTLLISAGIESVLKFNFPAELGERLMRNSATWTRSFESRLLGDALSLALDDYAHAREMLGLAANDLMEPGTLSAKRPPALPLEIAKLLKPLGALQERFRHGYDAHAGLSLQTVSADVEAIRKEIDSHYAAISNDQDAGASEEAIKQQIFSLVEALDSAISIRGPDPDYVQEFILLCFVSGQGARAYQTLRDNPHYFALLDKQILLEKADYFRNQIGDGLHRRLMKLVETLQISPSI</sequence>
<accession>A0ABV3PUW3</accession>
<comment type="caution">
    <text evidence="1">The sequence shown here is derived from an EMBL/GenBank/DDBJ whole genome shotgun (WGS) entry which is preliminary data.</text>
</comment>
<reference evidence="1 2" key="1">
    <citation type="submission" date="2024-07" db="EMBL/GenBank/DDBJ databases">
        <title>Description of Labrys sedimenti sp. nov., isolated from a diclofenac-degrading enrichment culture.</title>
        <authorList>
            <person name="Tancsics A."/>
            <person name="Csepanyi A."/>
        </authorList>
    </citation>
    <scope>NUCLEOTIDE SEQUENCE [LARGE SCALE GENOMIC DNA]</scope>
    <source>
        <strain evidence="1 2">LMG 23578</strain>
    </source>
</reference>
<dbReference type="InterPro" id="IPR027417">
    <property type="entry name" value="P-loop_NTPase"/>
</dbReference>
<evidence type="ECO:0000313" key="1">
    <source>
        <dbReference type="EMBL" id="MEW9309455.1"/>
    </source>
</evidence>
<dbReference type="Proteomes" id="UP001555786">
    <property type="component" value="Unassembled WGS sequence"/>
</dbReference>
<proteinExistence type="predicted"/>
<organism evidence="1 2">
    <name type="scientific">Labrys neptuniae</name>
    <dbReference type="NCBI Taxonomy" id="376174"/>
    <lineage>
        <taxon>Bacteria</taxon>
        <taxon>Pseudomonadati</taxon>
        <taxon>Pseudomonadota</taxon>
        <taxon>Alphaproteobacteria</taxon>
        <taxon>Hyphomicrobiales</taxon>
        <taxon>Xanthobacteraceae</taxon>
        <taxon>Labrys</taxon>
    </lineage>
</organism>
<gene>
    <name evidence="1" type="ORF">ABXS05_28150</name>
</gene>
<dbReference type="EMBL" id="JBFNQD010000014">
    <property type="protein sequence ID" value="MEW9309455.1"/>
    <property type="molecule type" value="Genomic_DNA"/>
</dbReference>
<keyword evidence="2" id="KW-1185">Reference proteome</keyword>
<evidence type="ECO:0008006" key="3">
    <source>
        <dbReference type="Google" id="ProtNLM"/>
    </source>
</evidence>
<dbReference type="SUPFAM" id="SSF52540">
    <property type="entry name" value="P-loop containing nucleoside triphosphate hydrolases"/>
    <property type="match status" value="1"/>
</dbReference>